<comment type="caution">
    <text evidence="2">The sequence shown here is derived from an EMBL/GenBank/DDBJ whole genome shotgun (WGS) entry which is preliminary data.</text>
</comment>
<sequence length="102" mass="10548">MTAGGEPGPAQAGARRDGQGGRAVGPRPAAMQAMHWSVARIVLRNGLADVADITGEHVAEAAVDNTDRTYAPLVLPQSHVTAFQAEAGAYSSPPQWPSSTSR</sequence>
<keyword evidence="3" id="KW-1185">Reference proteome</keyword>
<feature type="compositionally biased region" description="Low complexity" evidence="1">
    <location>
        <begin position="1"/>
        <end position="13"/>
    </location>
</feature>
<dbReference type="Proteomes" id="UP000623010">
    <property type="component" value="Unassembled WGS sequence"/>
</dbReference>
<feature type="region of interest" description="Disordered" evidence="1">
    <location>
        <begin position="1"/>
        <end position="29"/>
    </location>
</feature>
<reference evidence="2" key="1">
    <citation type="journal article" date="2014" name="Int. J. Syst. Evol. Microbiol.">
        <title>Complete genome sequence of Corynebacterium casei LMG S-19264T (=DSM 44701T), isolated from a smear-ripened cheese.</title>
        <authorList>
            <consortium name="US DOE Joint Genome Institute (JGI-PGF)"/>
            <person name="Walter F."/>
            <person name="Albersmeier A."/>
            <person name="Kalinowski J."/>
            <person name="Ruckert C."/>
        </authorList>
    </citation>
    <scope>NUCLEOTIDE SEQUENCE</scope>
    <source>
        <strain evidence="2">JCM 5016</strain>
    </source>
</reference>
<evidence type="ECO:0000313" key="3">
    <source>
        <dbReference type="Proteomes" id="UP000623010"/>
    </source>
</evidence>
<gene>
    <name evidence="2" type="ORF">GCM10010389_22440</name>
</gene>
<proteinExistence type="predicted"/>
<evidence type="ECO:0000313" key="2">
    <source>
        <dbReference type="EMBL" id="GGZ83903.1"/>
    </source>
</evidence>
<evidence type="ECO:0000256" key="1">
    <source>
        <dbReference type="SAM" id="MobiDB-lite"/>
    </source>
</evidence>
<organism evidence="2 3">
    <name type="scientific">Streptomyces echinoruber</name>
    <dbReference type="NCBI Taxonomy" id="68898"/>
    <lineage>
        <taxon>Bacteria</taxon>
        <taxon>Bacillati</taxon>
        <taxon>Actinomycetota</taxon>
        <taxon>Actinomycetes</taxon>
        <taxon>Kitasatosporales</taxon>
        <taxon>Streptomycetaceae</taxon>
        <taxon>Streptomyces</taxon>
    </lineage>
</organism>
<dbReference type="AlphaFoldDB" id="A0A918R1M7"/>
<dbReference type="EMBL" id="BMWH01000006">
    <property type="protein sequence ID" value="GGZ83903.1"/>
    <property type="molecule type" value="Genomic_DNA"/>
</dbReference>
<protein>
    <submittedName>
        <fullName evidence="2">Uncharacterized protein</fullName>
    </submittedName>
</protein>
<reference evidence="2" key="2">
    <citation type="submission" date="2020-09" db="EMBL/GenBank/DDBJ databases">
        <authorList>
            <person name="Sun Q."/>
            <person name="Ohkuma M."/>
        </authorList>
    </citation>
    <scope>NUCLEOTIDE SEQUENCE</scope>
    <source>
        <strain evidence="2">JCM 5016</strain>
    </source>
</reference>
<name>A0A918R1M7_9ACTN</name>
<accession>A0A918R1M7</accession>